<evidence type="ECO:0000313" key="11">
    <source>
        <dbReference type="Proteomes" id="UP000753908"/>
    </source>
</evidence>
<feature type="domain" description="Peptidase M48" evidence="9">
    <location>
        <begin position="406"/>
        <end position="570"/>
    </location>
</feature>
<keyword evidence="2" id="KW-0645">Protease</keyword>
<evidence type="ECO:0000256" key="1">
    <source>
        <dbReference type="ARBA" id="ARBA00001947"/>
    </source>
</evidence>
<protein>
    <submittedName>
        <fullName evidence="10">M48 family metalloprotease</fullName>
        <ecNumber evidence="10">3.4.24.-</ecNumber>
    </submittedName>
</protein>
<feature type="compositionally biased region" description="Acidic residues" evidence="7">
    <location>
        <begin position="148"/>
        <end position="159"/>
    </location>
</feature>
<evidence type="ECO:0000256" key="8">
    <source>
        <dbReference type="SAM" id="SignalP"/>
    </source>
</evidence>
<dbReference type="PANTHER" id="PTHR22726">
    <property type="entry name" value="METALLOENDOPEPTIDASE OMA1"/>
    <property type="match status" value="1"/>
</dbReference>
<dbReference type="InterPro" id="IPR051156">
    <property type="entry name" value="Mito/Outer_Membr_Metalloprot"/>
</dbReference>
<dbReference type="Pfam" id="PF01435">
    <property type="entry name" value="Peptidase_M48"/>
    <property type="match status" value="1"/>
</dbReference>
<feature type="chain" id="PRO_5038097612" evidence="8">
    <location>
        <begin position="26"/>
        <end position="609"/>
    </location>
</feature>
<dbReference type="CDD" id="cd07333">
    <property type="entry name" value="M48C_bepA_like"/>
    <property type="match status" value="1"/>
</dbReference>
<dbReference type="GO" id="GO:0016020">
    <property type="term" value="C:membrane"/>
    <property type="evidence" value="ECO:0007669"/>
    <property type="project" value="TreeGrafter"/>
</dbReference>
<gene>
    <name evidence="10" type="ORF">KME25_23165</name>
</gene>
<name>A0A951PPA1_9CYAN</name>
<dbReference type="Gene3D" id="3.30.2010.10">
    <property type="entry name" value="Metalloproteases ('zincins'), catalytic domain"/>
    <property type="match status" value="1"/>
</dbReference>
<proteinExistence type="predicted"/>
<dbReference type="Gene3D" id="1.25.40.10">
    <property type="entry name" value="Tetratricopeptide repeat domain"/>
    <property type="match status" value="1"/>
</dbReference>
<evidence type="ECO:0000256" key="5">
    <source>
        <dbReference type="ARBA" id="ARBA00022833"/>
    </source>
</evidence>
<keyword evidence="5" id="KW-0862">Zinc</keyword>
<reference evidence="10" key="1">
    <citation type="submission" date="2021-05" db="EMBL/GenBank/DDBJ databases">
        <authorList>
            <person name="Pietrasiak N."/>
            <person name="Ward R."/>
            <person name="Stajich J.E."/>
            <person name="Kurbessoian T."/>
        </authorList>
    </citation>
    <scope>NUCLEOTIDE SEQUENCE</scope>
    <source>
        <strain evidence="10">CPER-KK1</strain>
    </source>
</reference>
<feature type="signal peptide" evidence="8">
    <location>
        <begin position="1"/>
        <end position="25"/>
    </location>
</feature>
<dbReference type="GO" id="GO:0051603">
    <property type="term" value="P:proteolysis involved in protein catabolic process"/>
    <property type="evidence" value="ECO:0007669"/>
    <property type="project" value="TreeGrafter"/>
</dbReference>
<evidence type="ECO:0000256" key="7">
    <source>
        <dbReference type="SAM" id="MobiDB-lite"/>
    </source>
</evidence>
<reference evidence="10" key="2">
    <citation type="journal article" date="2022" name="Microbiol. Resour. Announc.">
        <title>Metagenome Sequencing to Explore Phylogenomics of Terrestrial Cyanobacteria.</title>
        <authorList>
            <person name="Ward R.D."/>
            <person name="Stajich J.E."/>
            <person name="Johansen J.R."/>
            <person name="Huntemann M."/>
            <person name="Clum A."/>
            <person name="Foster B."/>
            <person name="Foster B."/>
            <person name="Roux S."/>
            <person name="Palaniappan K."/>
            <person name="Varghese N."/>
            <person name="Mukherjee S."/>
            <person name="Reddy T.B.K."/>
            <person name="Daum C."/>
            <person name="Copeland A."/>
            <person name="Chen I.A."/>
            <person name="Ivanova N.N."/>
            <person name="Kyrpides N.C."/>
            <person name="Shapiro N."/>
            <person name="Eloe-Fadrosh E.A."/>
            <person name="Pietrasiak N."/>
        </authorList>
    </citation>
    <scope>NUCLEOTIDE SEQUENCE</scope>
    <source>
        <strain evidence="10">CPER-KK1</strain>
    </source>
</reference>
<feature type="compositionally biased region" description="Polar residues" evidence="7">
    <location>
        <begin position="94"/>
        <end position="123"/>
    </location>
</feature>
<dbReference type="Proteomes" id="UP000753908">
    <property type="component" value="Unassembled WGS sequence"/>
</dbReference>
<accession>A0A951PPA1</accession>
<feature type="compositionally biased region" description="Low complexity" evidence="7">
    <location>
        <begin position="124"/>
        <end position="147"/>
    </location>
</feature>
<keyword evidence="6 10" id="KW-0482">Metalloprotease</keyword>
<evidence type="ECO:0000313" key="10">
    <source>
        <dbReference type="EMBL" id="MBW4547312.1"/>
    </source>
</evidence>
<dbReference type="PANTHER" id="PTHR22726:SF1">
    <property type="entry name" value="METALLOENDOPEPTIDASE OMA1, MITOCHONDRIAL"/>
    <property type="match status" value="1"/>
</dbReference>
<evidence type="ECO:0000259" key="9">
    <source>
        <dbReference type="Pfam" id="PF01435"/>
    </source>
</evidence>
<comment type="caution">
    <text evidence="10">The sequence shown here is derived from an EMBL/GenBank/DDBJ whole genome shotgun (WGS) entry which is preliminary data.</text>
</comment>
<evidence type="ECO:0000256" key="3">
    <source>
        <dbReference type="ARBA" id="ARBA00022723"/>
    </source>
</evidence>
<keyword evidence="8" id="KW-0732">Signal</keyword>
<keyword evidence="4 10" id="KW-0378">Hydrolase</keyword>
<dbReference type="EMBL" id="JAHHIF010000039">
    <property type="protein sequence ID" value="MBW4547312.1"/>
    <property type="molecule type" value="Genomic_DNA"/>
</dbReference>
<dbReference type="SUPFAM" id="SSF48452">
    <property type="entry name" value="TPR-like"/>
    <property type="match status" value="1"/>
</dbReference>
<dbReference type="InterPro" id="IPR001915">
    <property type="entry name" value="Peptidase_M48"/>
</dbReference>
<comment type="cofactor">
    <cofactor evidence="1">
        <name>Zn(2+)</name>
        <dbReference type="ChEBI" id="CHEBI:29105"/>
    </cofactor>
</comment>
<dbReference type="AlphaFoldDB" id="A0A951PPA1"/>
<evidence type="ECO:0000256" key="4">
    <source>
        <dbReference type="ARBA" id="ARBA00022801"/>
    </source>
</evidence>
<keyword evidence="3" id="KW-0479">Metal-binding</keyword>
<evidence type="ECO:0000256" key="6">
    <source>
        <dbReference type="ARBA" id="ARBA00023049"/>
    </source>
</evidence>
<sequence>MKFLWNSLLISLGILLPTSTSVVLAESLKSSDSVSVIANTPTQYPETVAIPETTQELPPPRTVSDRSSPTVETIVIPDAAPAPTTEEGDAVENVETTDSPNQNSTAETEVQTGTTENADTTTPDSENSTAESETTENTETTDSPSSDDSTEAEEPELTPEELARQQKLIEADQLYLSGQIEAAQQLYREAKDPFTAEAEVQEQAAPIYDTAQLTPAGSVYWRQSEAGLEQKLETKILAPLRLLVEQYPEFIPGHLRYAQALEEYGREEEALQVLERATTLYPNEPELLRATIRELGEADKWLEASLTARQFALLHPDNPQAGEFTTLAEENLERYRSHLRRKLRGNAIANAITGTLGFILTGNLFGPISAIDTTVLMLRGESAVGESVANRAQKQLPMLEDEEVLAYVREVGNKLATVAGRDDFEYEFYVVMDDKLNAFALPGGKVFINAGAILKTRSEAELAGLLAHELAHAVLSHGFQLVTEGNLIANVTSYFPYGGTAANLIVLDYNRDMERQADALGTRILVSSGYAADGMRNLMVTLDKEEREEPVFAWLSTHPNTQERINNMESLIERNGYNRYAYEGVARHIAIQERVAKLLKEYERKEEED</sequence>
<organism evidence="10 11">
    <name type="scientific">Symplocastrum torsivum CPER-KK1</name>
    <dbReference type="NCBI Taxonomy" id="450513"/>
    <lineage>
        <taxon>Bacteria</taxon>
        <taxon>Bacillati</taxon>
        <taxon>Cyanobacteriota</taxon>
        <taxon>Cyanophyceae</taxon>
        <taxon>Oscillatoriophycideae</taxon>
        <taxon>Oscillatoriales</taxon>
        <taxon>Microcoleaceae</taxon>
        <taxon>Symplocastrum</taxon>
    </lineage>
</organism>
<evidence type="ECO:0000256" key="2">
    <source>
        <dbReference type="ARBA" id="ARBA00022670"/>
    </source>
</evidence>
<dbReference type="InterPro" id="IPR011990">
    <property type="entry name" value="TPR-like_helical_dom_sf"/>
</dbReference>
<feature type="region of interest" description="Disordered" evidence="7">
    <location>
        <begin position="50"/>
        <end position="161"/>
    </location>
</feature>
<dbReference type="EC" id="3.4.24.-" evidence="10"/>
<dbReference type="Pfam" id="PF13428">
    <property type="entry name" value="TPR_14"/>
    <property type="match status" value="1"/>
</dbReference>
<dbReference type="GO" id="GO:0046872">
    <property type="term" value="F:metal ion binding"/>
    <property type="evidence" value="ECO:0007669"/>
    <property type="project" value="UniProtKB-KW"/>
</dbReference>
<dbReference type="GO" id="GO:0004222">
    <property type="term" value="F:metalloendopeptidase activity"/>
    <property type="evidence" value="ECO:0007669"/>
    <property type="project" value="InterPro"/>
</dbReference>